<dbReference type="EMBL" id="FUKJ01000089">
    <property type="protein sequence ID" value="SJM90707.1"/>
    <property type="molecule type" value="Genomic_DNA"/>
</dbReference>
<organism evidence="2 3">
    <name type="scientific">Crenothrix polyspora</name>
    <dbReference type="NCBI Taxonomy" id="360316"/>
    <lineage>
        <taxon>Bacteria</taxon>
        <taxon>Pseudomonadati</taxon>
        <taxon>Pseudomonadota</taxon>
        <taxon>Gammaproteobacteria</taxon>
        <taxon>Methylococcales</taxon>
        <taxon>Crenotrichaceae</taxon>
        <taxon>Crenothrix</taxon>
    </lineage>
</organism>
<proteinExistence type="predicted"/>
<dbReference type="AlphaFoldDB" id="A0A1R4H3F5"/>
<keyword evidence="1" id="KW-1133">Transmembrane helix</keyword>
<reference evidence="3" key="1">
    <citation type="submission" date="2017-02" db="EMBL/GenBank/DDBJ databases">
        <authorList>
            <person name="Daims H."/>
        </authorList>
    </citation>
    <scope>NUCLEOTIDE SEQUENCE [LARGE SCALE GENOMIC DNA]</scope>
</reference>
<keyword evidence="3" id="KW-1185">Reference proteome</keyword>
<keyword evidence="1" id="KW-0812">Transmembrane</keyword>
<dbReference type="InterPro" id="IPR004891">
    <property type="entry name" value="Mercury-R_MerC"/>
</dbReference>
<evidence type="ECO:0000313" key="3">
    <source>
        <dbReference type="Proteomes" id="UP000195442"/>
    </source>
</evidence>
<sequence>MKIPLEKFGTVGTFLMALATAAPCCLPLLATTSAALGLSIFLPYQEYLNYVLQGFVILVLVGHVKAYSKHDNHWLLLLSLVSAAGIFIGYNFYYSANIIYPSLLGLGISAIWHYFINRSGRVACSTKNIILESIITCPFCGFQKAEIMPIDFCLFFYECLGCKALLKPKQGDCCVFCSYGSVKCPPIQIGSCFCH</sequence>
<protein>
    <submittedName>
        <fullName evidence="2">C4-type Zn-finger protein</fullName>
    </submittedName>
</protein>
<name>A0A1R4H3F5_9GAMM</name>
<feature type="transmembrane region" description="Helical" evidence="1">
    <location>
        <begin position="98"/>
        <end position="116"/>
    </location>
</feature>
<evidence type="ECO:0000313" key="2">
    <source>
        <dbReference type="EMBL" id="SJM90707.1"/>
    </source>
</evidence>
<dbReference type="GO" id="GO:0016020">
    <property type="term" value="C:membrane"/>
    <property type="evidence" value="ECO:0007669"/>
    <property type="project" value="InterPro"/>
</dbReference>
<dbReference type="InterPro" id="IPR047677">
    <property type="entry name" value="GDCCVxC"/>
</dbReference>
<dbReference type="GO" id="GO:0015097">
    <property type="term" value="F:mercury ion transmembrane transporter activity"/>
    <property type="evidence" value="ECO:0007669"/>
    <property type="project" value="InterPro"/>
</dbReference>
<gene>
    <name evidence="2" type="ORF">CRENPOLYSF2_1790018</name>
</gene>
<accession>A0A1R4H3F5</accession>
<dbReference type="Proteomes" id="UP000195442">
    <property type="component" value="Unassembled WGS sequence"/>
</dbReference>
<dbReference type="NCBIfam" id="NF041374">
    <property type="entry name" value="GDCCVxC"/>
    <property type="match status" value="1"/>
</dbReference>
<keyword evidence="1" id="KW-0472">Membrane</keyword>
<dbReference type="Pfam" id="PF03203">
    <property type="entry name" value="MerC"/>
    <property type="match status" value="1"/>
</dbReference>
<feature type="transmembrane region" description="Helical" evidence="1">
    <location>
        <begin position="47"/>
        <end position="67"/>
    </location>
</feature>
<evidence type="ECO:0000256" key="1">
    <source>
        <dbReference type="SAM" id="Phobius"/>
    </source>
</evidence>
<feature type="transmembrane region" description="Helical" evidence="1">
    <location>
        <begin position="74"/>
        <end position="92"/>
    </location>
</feature>